<dbReference type="PIRSF" id="PIRSF000390">
    <property type="entry name" value="PLP_StrS"/>
    <property type="match status" value="1"/>
</dbReference>
<dbReference type="Gene3D" id="3.90.1150.10">
    <property type="entry name" value="Aspartate Aminotransferase, domain 1"/>
    <property type="match status" value="1"/>
</dbReference>
<keyword evidence="4" id="KW-0808">Transferase</keyword>
<dbReference type="CDD" id="cd00616">
    <property type="entry name" value="AHBA_syn"/>
    <property type="match status" value="1"/>
</dbReference>
<evidence type="ECO:0000313" key="5">
    <source>
        <dbReference type="Proteomes" id="UP000245916"/>
    </source>
</evidence>
<keyword evidence="4" id="KW-0032">Aminotransferase</keyword>
<comment type="caution">
    <text evidence="4">The sequence shown here is derived from an EMBL/GenBank/DDBJ whole genome shotgun (WGS) entry which is preliminary data.</text>
</comment>
<dbReference type="Pfam" id="PF01041">
    <property type="entry name" value="DegT_DnrJ_EryC1"/>
    <property type="match status" value="1"/>
</dbReference>
<gene>
    <name evidence="4" type="ORF">DF286_03820</name>
</gene>
<dbReference type="OrthoDB" id="9768668at2"/>
<name>A0A2U2J171_9SPHN</name>
<evidence type="ECO:0000256" key="3">
    <source>
        <dbReference type="RuleBase" id="RU004508"/>
    </source>
</evidence>
<dbReference type="GO" id="GO:0030170">
    <property type="term" value="F:pyridoxal phosphate binding"/>
    <property type="evidence" value="ECO:0007669"/>
    <property type="project" value="TreeGrafter"/>
</dbReference>
<accession>A0A2U2J171</accession>
<dbReference type="AlphaFoldDB" id="A0A2U2J171"/>
<dbReference type="PANTHER" id="PTHR30244:SF42">
    <property type="entry name" value="UDP-2-ACETAMIDO-2-DEOXY-3-OXO-D-GLUCURONATE AMINOTRANSFERASE"/>
    <property type="match status" value="1"/>
</dbReference>
<dbReference type="GO" id="GO:0000271">
    <property type="term" value="P:polysaccharide biosynthetic process"/>
    <property type="evidence" value="ECO:0007669"/>
    <property type="project" value="TreeGrafter"/>
</dbReference>
<dbReference type="InterPro" id="IPR000653">
    <property type="entry name" value="DegT/StrS_aminotransferase"/>
</dbReference>
<sequence length="378" mass="40625">MTIQFIDLAAQQQRLRGRIDQAIGEVLDQGAYIMGPQVKHFEAELARFCGAKHVISCGNGTDALQLTLMALGVGAGDAVLVPTFTFAATAEVVPMIGATPVFVDSDEATFNMDPSSLERAIGEARAQGFNPRVVIPVDLFGLPANMPRIETIAAREGLDVVCDSAQGFGGIINSRMTGTFGRATTTSFFPAKPLGCYGDGGAIFTDDDELGKLIDSLRVHGKGSDKYDNVRVGMNSRLDTLQAAILSVKLSVYADEIEARNRVAARYHEGLSNVVTTPSVPEGYQSVWAQYTIKVADRVERAHVQDSLKAASIPTAVYYPLPLHQQTAYSEYPRDPDGCASADSLSQRVLSLPMHPYLDELSQSRVIDALHEALTAGS</sequence>
<dbReference type="Proteomes" id="UP000245916">
    <property type="component" value="Unassembled WGS sequence"/>
</dbReference>
<feature type="modified residue" description="N6-(pyridoxal phosphate)lysine" evidence="2">
    <location>
        <position position="192"/>
    </location>
</feature>
<comment type="similarity">
    <text evidence="3">Belongs to the DegT/DnrJ/EryC1 family.</text>
</comment>
<dbReference type="InterPro" id="IPR015421">
    <property type="entry name" value="PyrdxlP-dep_Trfase_major"/>
</dbReference>
<feature type="active site" description="Proton acceptor" evidence="1">
    <location>
        <position position="192"/>
    </location>
</feature>
<dbReference type="GO" id="GO:0008483">
    <property type="term" value="F:transaminase activity"/>
    <property type="evidence" value="ECO:0007669"/>
    <property type="project" value="UniProtKB-KW"/>
</dbReference>
<evidence type="ECO:0000256" key="1">
    <source>
        <dbReference type="PIRSR" id="PIRSR000390-1"/>
    </source>
</evidence>
<organism evidence="4 5">
    <name type="scientific">Allosphingosinicella humi</name>
    <dbReference type="NCBI Taxonomy" id="2068657"/>
    <lineage>
        <taxon>Bacteria</taxon>
        <taxon>Pseudomonadati</taxon>
        <taxon>Pseudomonadota</taxon>
        <taxon>Alphaproteobacteria</taxon>
        <taxon>Sphingomonadales</taxon>
        <taxon>Sphingomonadaceae</taxon>
        <taxon>Allosphingosinicella</taxon>
    </lineage>
</organism>
<dbReference type="SUPFAM" id="SSF53383">
    <property type="entry name" value="PLP-dependent transferases"/>
    <property type="match status" value="1"/>
</dbReference>
<dbReference type="EMBL" id="QFFF01000001">
    <property type="protein sequence ID" value="PWG02089.1"/>
    <property type="molecule type" value="Genomic_DNA"/>
</dbReference>
<evidence type="ECO:0000256" key="2">
    <source>
        <dbReference type="PIRSR" id="PIRSR000390-2"/>
    </source>
</evidence>
<dbReference type="Gene3D" id="3.40.640.10">
    <property type="entry name" value="Type I PLP-dependent aspartate aminotransferase-like (Major domain)"/>
    <property type="match status" value="1"/>
</dbReference>
<dbReference type="PANTHER" id="PTHR30244">
    <property type="entry name" value="TRANSAMINASE"/>
    <property type="match status" value="1"/>
</dbReference>
<reference evidence="4 5" key="1">
    <citation type="submission" date="2018-05" db="EMBL/GenBank/DDBJ databases">
        <title>Genome of Sphingosinicella humi QZX222.</title>
        <authorList>
            <person name="Qiao Z."/>
            <person name="Wang G."/>
        </authorList>
    </citation>
    <scope>NUCLEOTIDE SEQUENCE [LARGE SCALE GENOMIC DNA]</scope>
    <source>
        <strain evidence="4 5">QZX222</strain>
    </source>
</reference>
<dbReference type="RefSeq" id="WP_109270229.1">
    <property type="nucleotide sequence ID" value="NZ_QFFF01000001.1"/>
</dbReference>
<proteinExistence type="inferred from homology"/>
<evidence type="ECO:0000313" key="4">
    <source>
        <dbReference type="EMBL" id="PWG02089.1"/>
    </source>
</evidence>
<dbReference type="InterPro" id="IPR015422">
    <property type="entry name" value="PyrdxlP-dep_Trfase_small"/>
</dbReference>
<keyword evidence="2 3" id="KW-0663">Pyridoxal phosphate</keyword>
<protein>
    <submittedName>
        <fullName evidence="4">Aminotransferase DegT</fullName>
    </submittedName>
</protein>
<dbReference type="InterPro" id="IPR015424">
    <property type="entry name" value="PyrdxlP-dep_Trfase"/>
</dbReference>
<keyword evidence="5" id="KW-1185">Reference proteome</keyword>